<dbReference type="Proteomes" id="UP001501251">
    <property type="component" value="Unassembled WGS sequence"/>
</dbReference>
<dbReference type="RefSeq" id="WP_344916673.1">
    <property type="nucleotide sequence ID" value="NZ_BAABAQ010000002.1"/>
</dbReference>
<dbReference type="EMBL" id="BAABAQ010000002">
    <property type="protein sequence ID" value="GAA4185818.1"/>
    <property type="molecule type" value="Genomic_DNA"/>
</dbReference>
<gene>
    <name evidence="1" type="ORF">GCM10022252_16820</name>
</gene>
<name>A0ABP8AL71_9ACTN</name>
<dbReference type="Pfam" id="PF13277">
    <property type="entry name" value="YmdB"/>
    <property type="match status" value="1"/>
</dbReference>
<proteinExistence type="predicted"/>
<dbReference type="InterPro" id="IPR029052">
    <property type="entry name" value="Metallo-depent_PP-like"/>
</dbReference>
<keyword evidence="2" id="KW-1185">Reference proteome</keyword>
<dbReference type="InterPro" id="IPR005235">
    <property type="entry name" value="YmdB-like"/>
</dbReference>
<accession>A0ABP8AL71</accession>
<comment type="caution">
    <text evidence="1">The sequence shown here is derived from an EMBL/GenBank/DDBJ whole genome shotgun (WGS) entry which is preliminary data.</text>
</comment>
<organism evidence="1 2">
    <name type="scientific">Streptosporangium oxazolinicum</name>
    <dbReference type="NCBI Taxonomy" id="909287"/>
    <lineage>
        <taxon>Bacteria</taxon>
        <taxon>Bacillati</taxon>
        <taxon>Actinomycetota</taxon>
        <taxon>Actinomycetes</taxon>
        <taxon>Streptosporangiales</taxon>
        <taxon>Streptosporangiaceae</taxon>
        <taxon>Streptosporangium</taxon>
    </lineage>
</organism>
<dbReference type="Gene3D" id="3.60.21.10">
    <property type="match status" value="1"/>
</dbReference>
<reference evidence="2" key="1">
    <citation type="journal article" date="2019" name="Int. J. Syst. Evol. Microbiol.">
        <title>The Global Catalogue of Microorganisms (GCM) 10K type strain sequencing project: providing services to taxonomists for standard genome sequencing and annotation.</title>
        <authorList>
            <consortium name="The Broad Institute Genomics Platform"/>
            <consortium name="The Broad Institute Genome Sequencing Center for Infectious Disease"/>
            <person name="Wu L."/>
            <person name="Ma J."/>
        </authorList>
    </citation>
    <scope>NUCLEOTIDE SEQUENCE [LARGE SCALE GENOMIC DNA]</scope>
    <source>
        <strain evidence="2">JCM 17388</strain>
    </source>
</reference>
<dbReference type="SUPFAM" id="SSF56300">
    <property type="entry name" value="Metallo-dependent phosphatases"/>
    <property type="match status" value="1"/>
</dbReference>
<evidence type="ECO:0000313" key="1">
    <source>
        <dbReference type="EMBL" id="GAA4185818.1"/>
    </source>
</evidence>
<protein>
    <submittedName>
        <fullName evidence="1">TIGR00282 family metallophosphoesterase</fullName>
    </submittedName>
</protein>
<dbReference type="PANTHER" id="PTHR36303">
    <property type="entry name" value="2',3'-CYCLIC-NUCLEOTIDE 2'-PHOSPHODIESTERASE"/>
    <property type="match status" value="1"/>
</dbReference>
<sequence length="260" mass="27098">MRILFFGDIVGDRATAHIAERLSDLRREYDADLVIANAENCAPNGLGMAAKQIDQLLLAGVDVITGGNHSWDSDESTGLLALEQVLRPANLAPDVPGRGVLTLDAAGEKITVINLADHCAMKSVKKVAAGFRPAYEGWLAAERIGTVIVDYHGDHVLEKQIFAHAVDGEASAVIGTHSHEATTALHLLPGGTGFVTEVGMTGPAGGVQGFAPEVMVAGLRTTGNPFSGDLPAPGDGPITLGAVCIEIHDGRTTDLRRVAS</sequence>
<evidence type="ECO:0000313" key="2">
    <source>
        <dbReference type="Proteomes" id="UP001501251"/>
    </source>
</evidence>
<dbReference type="PANTHER" id="PTHR36303:SF1">
    <property type="entry name" value="2',3'-CYCLIC-NUCLEOTIDE 2'-PHOSPHODIESTERASE"/>
    <property type="match status" value="1"/>
</dbReference>